<sequence length="473" mass="49791">MLTGIALSSAIALLAFASHADAHGNLKEPEATFEDGAPTVEWVTLIDNYWDIGSGGDQVGKYKTMAAEKKMSVRDVVLDMVKDKKCGYTRTDVDPQPIPTDGKVKWWGNGGGGFTHTGPCEIYIDDTMVLHGDDCEEEYPGGPDGSNKMSEMPVDYSSCNGECTLTIYWLAFQNAQWQAYVNCVSLKGSGSATQTQTQTSSAESSADQQTTEAPSTETQSAAGSSTGNESTDAPAATTQSTEAPSTETQSAEGSSAGTESTDAPAATEAPSTETQATPAPATETKCNAPARRLRSSEENTNSDKSTVEWVAQVDYYWEEVGSGGDQVDIFKTMAEEKNMSVKDVLGTGISGPCEIYLDDTMILHGDNCEDEYSGGADDSGIMSDMPIDYSSCNGACTLAIYWLGFQNEQWQAYTTASSASATTASVQASGSTANEASTETTEVTVTEISTTEAPATEAAAMEITGSTFGATFA</sequence>
<organism evidence="3 4">
    <name type="scientific">Phytophthora ramorum</name>
    <name type="common">Sudden oak death agent</name>
    <dbReference type="NCBI Taxonomy" id="164328"/>
    <lineage>
        <taxon>Eukaryota</taxon>
        <taxon>Sar</taxon>
        <taxon>Stramenopiles</taxon>
        <taxon>Oomycota</taxon>
        <taxon>Peronosporomycetes</taxon>
        <taxon>Peronosporales</taxon>
        <taxon>Peronosporaceae</taxon>
        <taxon>Phytophthora</taxon>
    </lineage>
</organism>
<dbReference type="Proteomes" id="UP000005238">
    <property type="component" value="Unassembled WGS sequence"/>
</dbReference>
<accession>H3H047</accession>
<feature type="compositionally biased region" description="Low complexity" evidence="1">
    <location>
        <begin position="190"/>
        <end position="211"/>
    </location>
</feature>
<proteinExistence type="predicted"/>
<feature type="chain" id="PRO_5003587142" evidence="2">
    <location>
        <begin position="23"/>
        <end position="473"/>
    </location>
</feature>
<reference evidence="4" key="1">
    <citation type="journal article" date="2006" name="Science">
        <title>Phytophthora genome sequences uncover evolutionary origins and mechanisms of pathogenesis.</title>
        <authorList>
            <person name="Tyler B.M."/>
            <person name="Tripathy S."/>
            <person name="Zhang X."/>
            <person name="Dehal P."/>
            <person name="Jiang R.H."/>
            <person name="Aerts A."/>
            <person name="Arredondo F.D."/>
            <person name="Baxter L."/>
            <person name="Bensasson D."/>
            <person name="Beynon J.L."/>
            <person name="Chapman J."/>
            <person name="Damasceno C.M."/>
            <person name="Dorrance A.E."/>
            <person name="Dou D."/>
            <person name="Dickerman A.W."/>
            <person name="Dubchak I.L."/>
            <person name="Garbelotto M."/>
            <person name="Gijzen M."/>
            <person name="Gordon S.G."/>
            <person name="Govers F."/>
            <person name="Grunwald N.J."/>
            <person name="Huang W."/>
            <person name="Ivors K.L."/>
            <person name="Jones R.W."/>
            <person name="Kamoun S."/>
            <person name="Krampis K."/>
            <person name="Lamour K.H."/>
            <person name="Lee M.K."/>
            <person name="McDonald W.H."/>
            <person name="Medina M."/>
            <person name="Meijer H.J."/>
            <person name="Nordberg E.K."/>
            <person name="Maclean D.J."/>
            <person name="Ospina-Giraldo M.D."/>
            <person name="Morris P.F."/>
            <person name="Phuntumart V."/>
            <person name="Putnam N.H."/>
            <person name="Rash S."/>
            <person name="Rose J.K."/>
            <person name="Sakihama Y."/>
            <person name="Salamov A.A."/>
            <person name="Savidor A."/>
            <person name="Scheuring C.F."/>
            <person name="Smith B.M."/>
            <person name="Sobral B.W."/>
            <person name="Terry A."/>
            <person name="Torto-Alalibo T.A."/>
            <person name="Win J."/>
            <person name="Xu Z."/>
            <person name="Zhang H."/>
            <person name="Grigoriev I.V."/>
            <person name="Rokhsar D.S."/>
            <person name="Boore J.L."/>
        </authorList>
    </citation>
    <scope>NUCLEOTIDE SEQUENCE [LARGE SCALE GENOMIC DNA]</scope>
    <source>
        <strain evidence="4">Pr102</strain>
    </source>
</reference>
<dbReference type="EMBL" id="DS566086">
    <property type="status" value="NOT_ANNOTATED_CDS"/>
    <property type="molecule type" value="Genomic_DNA"/>
</dbReference>
<dbReference type="HOGENOM" id="CLU_578081_0_0_1"/>
<feature type="region of interest" description="Disordered" evidence="1">
    <location>
        <begin position="190"/>
        <end position="305"/>
    </location>
</feature>
<dbReference type="VEuPathDB" id="FungiDB:KRP22_11161"/>
<reference evidence="3" key="2">
    <citation type="submission" date="2015-06" db="UniProtKB">
        <authorList>
            <consortium name="EnsemblProtists"/>
        </authorList>
    </citation>
    <scope>IDENTIFICATION</scope>
    <source>
        <strain evidence="3">Pr102</strain>
    </source>
</reference>
<dbReference type="EnsemblProtists" id="Phyra83499">
    <property type="protein sequence ID" value="Phyra83499"/>
    <property type="gene ID" value="Phyra83499"/>
</dbReference>
<feature type="signal peptide" evidence="2">
    <location>
        <begin position="1"/>
        <end position="22"/>
    </location>
</feature>
<dbReference type="AlphaFoldDB" id="H3H047"/>
<protein>
    <submittedName>
        <fullName evidence="3">Uncharacterized protein</fullName>
    </submittedName>
</protein>
<evidence type="ECO:0000256" key="1">
    <source>
        <dbReference type="SAM" id="MobiDB-lite"/>
    </source>
</evidence>
<evidence type="ECO:0000313" key="3">
    <source>
        <dbReference type="EnsemblProtists" id="Phyra83499"/>
    </source>
</evidence>
<dbReference type="VEuPathDB" id="FungiDB:KRP23_2846"/>
<feature type="compositionally biased region" description="Low complexity" evidence="1">
    <location>
        <begin position="258"/>
        <end position="284"/>
    </location>
</feature>
<keyword evidence="2" id="KW-0732">Signal</keyword>
<evidence type="ECO:0000256" key="2">
    <source>
        <dbReference type="SAM" id="SignalP"/>
    </source>
</evidence>
<dbReference type="InParanoid" id="H3H047"/>
<dbReference type="eggNOG" id="ENOG502RQMX">
    <property type="taxonomic scope" value="Eukaryota"/>
</dbReference>
<feature type="compositionally biased region" description="Polar residues" evidence="1">
    <location>
        <begin position="212"/>
        <end position="257"/>
    </location>
</feature>
<dbReference type="STRING" id="164328.H3H047"/>
<evidence type="ECO:0000313" key="4">
    <source>
        <dbReference type="Proteomes" id="UP000005238"/>
    </source>
</evidence>
<name>H3H047_PHYRM</name>
<dbReference type="VEuPathDB" id="FungiDB:KRP23_5292"/>
<keyword evidence="4" id="KW-1185">Reference proteome</keyword>
<dbReference type="VEuPathDB" id="FungiDB:KRP22_11162"/>